<sequence>MLQDMEILLGVPVDGEAVIGRVLQKNECSPLCNRLLGVVPQEKLHITGGKVLMPWLREHFTGQLPVGYTDEDIQRQARGYILQLIGGILMPDHSGSHVHLAYLTLLDDFTLVRSWGSACLGNLYHYLCLGCQSGKENVGGAFILVKLWAWERFPYIAPGRKGWRRYPPGSPLGGTIISVHRIWQPTCLEHIGTSLICRNRMSVARINCNWDIRLGHNGVQVVWRPYSEELIAILPHNCCAGRAIWMAKVPLLNFPMVQMHMPDRVKRQFGSRQTIPDPCNCRQLPHGKDWKAGCKDFNLEHHAQLHIWNNRLEHVLPNGEADPHAYAHPPDDPYVLWYERITLRYVSRLGGAVDMAGVGCLGYLEKWLRKRLPMEPIPPTEEGVNVGDEAEPPADHENEAQNVGQEPVEPNIGSDAISEQELWRTFHCPISFHICPVTQSPLDSQWFDSAVANIGLPDTCLVHRPTLKRRKTSHVDGVGRSGAYAEVTLSSDDLLGSGHSTALQVEVQVEAEGDGVVLGAVQAEVHVEGEGDGVEMQGEIQRGCLSLTPLCWMKMKSWKMIPHRLYCNVRASINHIQRSVGRGVTNSCHN</sequence>
<proteinExistence type="predicted"/>
<evidence type="ECO:0000256" key="1">
    <source>
        <dbReference type="SAM" id="MobiDB-lite"/>
    </source>
</evidence>
<dbReference type="GO" id="GO:0010073">
    <property type="term" value="P:meristem maintenance"/>
    <property type="evidence" value="ECO:0007669"/>
    <property type="project" value="InterPro"/>
</dbReference>
<dbReference type="InterPro" id="IPR019557">
    <property type="entry name" value="AminoTfrase-like_pln_mobile"/>
</dbReference>
<dbReference type="OrthoDB" id="1939467at2759"/>
<keyword evidence="4" id="KW-1185">Reference proteome</keyword>
<evidence type="ECO:0000313" key="3">
    <source>
        <dbReference type="EMBL" id="KAF7151736.1"/>
    </source>
</evidence>
<feature type="region of interest" description="Disordered" evidence="1">
    <location>
        <begin position="375"/>
        <end position="412"/>
    </location>
</feature>
<dbReference type="Proteomes" id="UP000626092">
    <property type="component" value="Unassembled WGS sequence"/>
</dbReference>
<dbReference type="AlphaFoldDB" id="A0A834HP63"/>
<dbReference type="PANTHER" id="PTHR46033:SF8">
    <property type="entry name" value="PROTEIN MAINTENANCE OF MERISTEMS-LIKE"/>
    <property type="match status" value="1"/>
</dbReference>
<protein>
    <recommendedName>
        <fullName evidence="2">Aminotransferase-like plant mobile domain-containing protein</fullName>
    </recommendedName>
</protein>
<reference evidence="3" key="1">
    <citation type="submission" date="2019-11" db="EMBL/GenBank/DDBJ databases">
        <authorList>
            <person name="Liu Y."/>
            <person name="Hou J."/>
            <person name="Li T.-Q."/>
            <person name="Guan C.-H."/>
            <person name="Wu X."/>
            <person name="Wu H.-Z."/>
            <person name="Ling F."/>
            <person name="Zhang R."/>
            <person name="Shi X.-G."/>
            <person name="Ren J.-P."/>
            <person name="Chen E.-F."/>
            <person name="Sun J.-M."/>
        </authorList>
    </citation>
    <scope>NUCLEOTIDE SEQUENCE</scope>
    <source>
        <strain evidence="3">Adult_tree_wgs_1</strain>
        <tissue evidence="3">Leaves</tissue>
    </source>
</reference>
<comment type="caution">
    <text evidence="3">The sequence shown here is derived from an EMBL/GenBank/DDBJ whole genome shotgun (WGS) entry which is preliminary data.</text>
</comment>
<dbReference type="Pfam" id="PF10536">
    <property type="entry name" value="PMD"/>
    <property type="match status" value="1"/>
</dbReference>
<gene>
    <name evidence="3" type="ORF">RHSIM_Rhsim02G0074700</name>
</gene>
<evidence type="ECO:0000259" key="2">
    <source>
        <dbReference type="Pfam" id="PF10536"/>
    </source>
</evidence>
<feature type="domain" description="Aminotransferase-like plant mobile" evidence="2">
    <location>
        <begin position="2"/>
        <end position="338"/>
    </location>
</feature>
<dbReference type="EMBL" id="WJXA01000002">
    <property type="protein sequence ID" value="KAF7151736.1"/>
    <property type="molecule type" value="Genomic_DNA"/>
</dbReference>
<dbReference type="InterPro" id="IPR044824">
    <property type="entry name" value="MAIN-like"/>
</dbReference>
<accession>A0A834HP63</accession>
<evidence type="ECO:0000313" key="4">
    <source>
        <dbReference type="Proteomes" id="UP000626092"/>
    </source>
</evidence>
<dbReference type="PANTHER" id="PTHR46033">
    <property type="entry name" value="PROTEIN MAIN-LIKE 2"/>
    <property type="match status" value="1"/>
</dbReference>
<organism evidence="3 4">
    <name type="scientific">Rhododendron simsii</name>
    <name type="common">Sims's rhododendron</name>
    <dbReference type="NCBI Taxonomy" id="118357"/>
    <lineage>
        <taxon>Eukaryota</taxon>
        <taxon>Viridiplantae</taxon>
        <taxon>Streptophyta</taxon>
        <taxon>Embryophyta</taxon>
        <taxon>Tracheophyta</taxon>
        <taxon>Spermatophyta</taxon>
        <taxon>Magnoliopsida</taxon>
        <taxon>eudicotyledons</taxon>
        <taxon>Gunneridae</taxon>
        <taxon>Pentapetalae</taxon>
        <taxon>asterids</taxon>
        <taxon>Ericales</taxon>
        <taxon>Ericaceae</taxon>
        <taxon>Ericoideae</taxon>
        <taxon>Rhodoreae</taxon>
        <taxon>Rhododendron</taxon>
    </lineage>
</organism>
<name>A0A834HP63_RHOSS</name>